<dbReference type="AlphaFoldDB" id="A0A5M9ZH30"/>
<proteinExistence type="inferred from homology"/>
<name>A0A5M9ZH30_9BIFI</name>
<feature type="region of interest" description="Disordered" evidence="4">
    <location>
        <begin position="1"/>
        <end position="24"/>
    </location>
</feature>
<dbReference type="InterPro" id="IPR006061">
    <property type="entry name" value="SBP_1_CS"/>
</dbReference>
<dbReference type="InterPro" id="IPR050490">
    <property type="entry name" value="Bact_solute-bd_prot1"/>
</dbReference>
<dbReference type="SUPFAM" id="SSF53850">
    <property type="entry name" value="Periplasmic binding protein-like II"/>
    <property type="match status" value="1"/>
</dbReference>
<dbReference type="Gene3D" id="3.40.190.10">
    <property type="entry name" value="Periplasmic binding protein-like II"/>
    <property type="match status" value="1"/>
</dbReference>
<dbReference type="PANTHER" id="PTHR43649">
    <property type="entry name" value="ARABINOSE-BINDING PROTEIN-RELATED"/>
    <property type="match status" value="1"/>
</dbReference>
<evidence type="ECO:0000256" key="2">
    <source>
        <dbReference type="ARBA" id="ARBA00022448"/>
    </source>
</evidence>
<keyword evidence="2" id="KW-0813">Transport</keyword>
<comment type="caution">
    <text evidence="5">The sequence shown here is derived from an EMBL/GenBank/DDBJ whole genome shotgun (WGS) entry which is preliminary data.</text>
</comment>
<dbReference type="EMBL" id="RZUH01000011">
    <property type="protein sequence ID" value="KAA8826275.1"/>
    <property type="molecule type" value="Genomic_DNA"/>
</dbReference>
<accession>A0A5M9ZH30</accession>
<evidence type="ECO:0000256" key="1">
    <source>
        <dbReference type="ARBA" id="ARBA00008520"/>
    </source>
</evidence>
<gene>
    <name evidence="5" type="ORF">EMO91_11250</name>
</gene>
<evidence type="ECO:0000313" key="6">
    <source>
        <dbReference type="Proteomes" id="UP000410049"/>
    </source>
</evidence>
<protein>
    <submittedName>
        <fullName evidence="5">Sugar ABC transporter substrate-binding protein</fullName>
    </submittedName>
</protein>
<dbReference type="InterPro" id="IPR006059">
    <property type="entry name" value="SBP"/>
</dbReference>
<dbReference type="Proteomes" id="UP000410049">
    <property type="component" value="Unassembled WGS sequence"/>
</dbReference>
<dbReference type="CDD" id="cd13585">
    <property type="entry name" value="PBP2_TMBP_like"/>
    <property type="match status" value="1"/>
</dbReference>
<reference evidence="5 6" key="1">
    <citation type="journal article" date="2019" name="Syst. Appl. Microbiol.">
        <title>Characterization of Bifidobacterium species in feaces of the Egyptian fruit bat: Description of B. vespertilionis sp. nov. and B. rousetti sp. nov.</title>
        <authorList>
            <person name="Modesto M."/>
            <person name="Satti M."/>
            <person name="Watanabe K."/>
            <person name="Puglisi E."/>
            <person name="Morelli L."/>
            <person name="Huang C.-H."/>
            <person name="Liou J.-S."/>
            <person name="Miyashita M."/>
            <person name="Tamura T."/>
            <person name="Saito S."/>
            <person name="Mori K."/>
            <person name="Huang L."/>
            <person name="Sciavilla P."/>
            <person name="Sandri C."/>
            <person name="Spiezio C."/>
            <person name="Vitali F."/>
            <person name="Cavalieri D."/>
            <person name="Perpetuini G."/>
            <person name="Tofalo R."/>
            <person name="Bonetti A."/>
            <person name="Arita M."/>
            <person name="Mattarelli P."/>
        </authorList>
    </citation>
    <scope>NUCLEOTIDE SEQUENCE [LARGE SCALE GENOMIC DNA]</scope>
    <source>
        <strain evidence="5 6">RST17</strain>
    </source>
</reference>
<sequence>MVWAGSLHDDHRPSACPHTQHNRSVRMSRLSRNVHIRTATAATVVIGLIGTLAGCGVPGANSNGAGAGTTGTTEITLWTWQSTIGDFVSAFEKSHPTIKVKVTNAGANEDEYMQLTNALNAGNGIPDLVYLDFNAVHQFAISDQLRSMNDYGYADIRDDFTKAAQNNVSVNGQPYGLPISSGPMVMFYNQDVFAKAGVTQAPTTWDEYREAAEKVTALEGNAHIANDTGDGGFLASMLWQAGAKPFSVDGTTVGVDFGGKNVRKFTSMWQSMMDDKLIDTSTAMWTDDWWRKLDDGSIATVLTGAWLVSSMQKNLSTSAGSWRLAPMPQYTAGEHANGENGGGALAMPKGSDDAKTQAAYEFAEWFAHGDGVAVNLAQGGLPPLNSVLSDADWLDEKDEFFGGQATHQVIADAAKNVTTDFEYLPYMAYANSIAVNSVGQAYHGKVTLQQGLGQWAEALREYGKQEGFTVK</sequence>
<evidence type="ECO:0000313" key="5">
    <source>
        <dbReference type="EMBL" id="KAA8826275.1"/>
    </source>
</evidence>
<evidence type="ECO:0000256" key="3">
    <source>
        <dbReference type="ARBA" id="ARBA00022729"/>
    </source>
</evidence>
<evidence type="ECO:0000256" key="4">
    <source>
        <dbReference type="SAM" id="MobiDB-lite"/>
    </source>
</evidence>
<organism evidence="5 6">
    <name type="scientific">Bifidobacterium myosotis</name>
    <dbReference type="NCBI Taxonomy" id="1630166"/>
    <lineage>
        <taxon>Bacteria</taxon>
        <taxon>Bacillati</taxon>
        <taxon>Actinomycetota</taxon>
        <taxon>Actinomycetes</taxon>
        <taxon>Bifidobacteriales</taxon>
        <taxon>Bifidobacteriaceae</taxon>
        <taxon>Bifidobacterium</taxon>
    </lineage>
</organism>
<dbReference type="GO" id="GO:0055085">
    <property type="term" value="P:transmembrane transport"/>
    <property type="evidence" value="ECO:0007669"/>
    <property type="project" value="InterPro"/>
</dbReference>
<keyword evidence="3" id="KW-0732">Signal</keyword>
<dbReference type="Pfam" id="PF13416">
    <property type="entry name" value="SBP_bac_8"/>
    <property type="match status" value="1"/>
</dbReference>
<dbReference type="PROSITE" id="PS01037">
    <property type="entry name" value="SBP_BACTERIAL_1"/>
    <property type="match status" value="1"/>
</dbReference>
<dbReference type="PANTHER" id="PTHR43649:SF14">
    <property type="entry name" value="BLR3389 PROTEIN"/>
    <property type="match status" value="1"/>
</dbReference>
<comment type="similarity">
    <text evidence="1">Belongs to the bacterial solute-binding protein 1 family.</text>
</comment>